<accession>A0A852T9C6</accession>
<name>A0A852T9C6_9BACI</name>
<gene>
    <name evidence="1" type="ORF">F4694_002155</name>
</gene>
<dbReference type="AlphaFoldDB" id="A0A852T9C6"/>
<sequence length="115" mass="13217">MKTPNYHEFYQKALVSIGYNDLLALKEFESYDCDSPSTHWLIAVEGEQLPQPNIYFHWKVSIYPSNAEGDFNWKKPFYCSPIMESMDSAHELACSLVTSSKLDQLSTLSLQEKIS</sequence>
<protein>
    <submittedName>
        <fullName evidence="1">Uncharacterized protein</fullName>
    </submittedName>
</protein>
<evidence type="ECO:0000313" key="2">
    <source>
        <dbReference type="Proteomes" id="UP000548423"/>
    </source>
</evidence>
<reference evidence="2" key="1">
    <citation type="submission" date="2020-07" db="EMBL/GenBank/DDBJ databases">
        <authorList>
            <person name="Partida-Martinez L."/>
            <person name="Huntemann M."/>
            <person name="Clum A."/>
            <person name="Wang J."/>
            <person name="Palaniappan K."/>
            <person name="Ritter S."/>
            <person name="Chen I.-M."/>
            <person name="Stamatis D."/>
            <person name="Reddy T."/>
            <person name="O'Malley R."/>
            <person name="Daum C."/>
            <person name="Shapiro N."/>
            <person name="Ivanova N."/>
            <person name="Kyrpides N."/>
            <person name="Woyke T."/>
        </authorList>
    </citation>
    <scope>NUCLEOTIDE SEQUENCE [LARGE SCALE GENOMIC DNA]</scope>
    <source>
        <strain evidence="2">AT2.8</strain>
    </source>
</reference>
<dbReference type="EMBL" id="JACCBX010000004">
    <property type="protein sequence ID" value="NYE05402.1"/>
    <property type="molecule type" value="Genomic_DNA"/>
</dbReference>
<comment type="caution">
    <text evidence="1">The sequence shown here is derived from an EMBL/GenBank/DDBJ whole genome shotgun (WGS) entry which is preliminary data.</text>
</comment>
<dbReference type="Proteomes" id="UP000548423">
    <property type="component" value="Unassembled WGS sequence"/>
</dbReference>
<evidence type="ECO:0000313" key="1">
    <source>
        <dbReference type="EMBL" id="NYE05402.1"/>
    </source>
</evidence>
<organism evidence="1 2">
    <name type="scientific">Neobacillus niacini</name>
    <dbReference type="NCBI Taxonomy" id="86668"/>
    <lineage>
        <taxon>Bacteria</taxon>
        <taxon>Bacillati</taxon>
        <taxon>Bacillota</taxon>
        <taxon>Bacilli</taxon>
        <taxon>Bacillales</taxon>
        <taxon>Bacillaceae</taxon>
        <taxon>Neobacillus</taxon>
    </lineage>
</organism>
<reference evidence="2" key="2">
    <citation type="submission" date="2020-08" db="EMBL/GenBank/DDBJ databases">
        <title>The Agave Microbiome: Exploring the role of microbial communities in plant adaptations to desert environments.</title>
        <authorList>
            <person name="Partida-Martinez L.P."/>
        </authorList>
    </citation>
    <scope>NUCLEOTIDE SEQUENCE [LARGE SCALE GENOMIC DNA]</scope>
    <source>
        <strain evidence="2">AT2.8</strain>
    </source>
</reference>
<proteinExistence type="predicted"/>